<organism evidence="1 2">
    <name type="scientific">Pholiota conissans</name>
    <dbReference type="NCBI Taxonomy" id="109636"/>
    <lineage>
        <taxon>Eukaryota</taxon>
        <taxon>Fungi</taxon>
        <taxon>Dikarya</taxon>
        <taxon>Basidiomycota</taxon>
        <taxon>Agaricomycotina</taxon>
        <taxon>Agaricomycetes</taxon>
        <taxon>Agaricomycetidae</taxon>
        <taxon>Agaricales</taxon>
        <taxon>Agaricineae</taxon>
        <taxon>Strophariaceae</taxon>
        <taxon>Pholiota</taxon>
    </lineage>
</organism>
<proteinExistence type="predicted"/>
<dbReference type="AlphaFoldDB" id="A0A9P6CVV0"/>
<evidence type="ECO:0000313" key="2">
    <source>
        <dbReference type="Proteomes" id="UP000807469"/>
    </source>
</evidence>
<sequence>MAKSTNSEKPIMFWTSKDLASYNIEVHLQSAEEFLGHIPNTLPRAIKPGFLTYKFPSGPPQLLLFDEEEPMSSISNNSLLLSLYIAGQPDRNQNSAIQDFECVFLSAIGFQEQTNIFLPRYSISFFCGEKEHTVILDLCLLQWRSKSNITVLLIVESGVPHIGIDNLEGRVIAKSVAAFQYNNRIRVENGLDPLDRMTFPAIVNIGTLPVFYKIPVTRQLEHSVTNALHHPTDKTEVLKYMIGTPTLNEGMEVPGFRREILQNLEAFRKVAKECYQCFVI</sequence>
<evidence type="ECO:0000313" key="1">
    <source>
        <dbReference type="EMBL" id="KAF9481147.1"/>
    </source>
</evidence>
<keyword evidence="2" id="KW-1185">Reference proteome</keyword>
<dbReference type="EMBL" id="MU155183">
    <property type="protein sequence ID" value="KAF9481147.1"/>
    <property type="molecule type" value="Genomic_DNA"/>
</dbReference>
<gene>
    <name evidence="1" type="ORF">BDN70DRAFT_831633</name>
</gene>
<accession>A0A9P6CVV0</accession>
<dbReference type="OrthoDB" id="3253976at2759"/>
<comment type="caution">
    <text evidence="1">The sequence shown here is derived from an EMBL/GenBank/DDBJ whole genome shotgun (WGS) entry which is preliminary data.</text>
</comment>
<dbReference type="Proteomes" id="UP000807469">
    <property type="component" value="Unassembled WGS sequence"/>
</dbReference>
<protein>
    <submittedName>
        <fullName evidence="1">Uncharacterized protein</fullName>
    </submittedName>
</protein>
<name>A0A9P6CVV0_9AGAR</name>
<reference evidence="1" key="1">
    <citation type="submission" date="2020-11" db="EMBL/GenBank/DDBJ databases">
        <authorList>
            <consortium name="DOE Joint Genome Institute"/>
            <person name="Ahrendt S."/>
            <person name="Riley R."/>
            <person name="Andreopoulos W."/>
            <person name="Labutti K."/>
            <person name="Pangilinan J."/>
            <person name="Ruiz-Duenas F.J."/>
            <person name="Barrasa J.M."/>
            <person name="Sanchez-Garcia M."/>
            <person name="Camarero S."/>
            <person name="Miyauchi S."/>
            <person name="Serrano A."/>
            <person name="Linde D."/>
            <person name="Babiker R."/>
            <person name="Drula E."/>
            <person name="Ayuso-Fernandez I."/>
            <person name="Pacheco R."/>
            <person name="Padilla G."/>
            <person name="Ferreira P."/>
            <person name="Barriuso J."/>
            <person name="Kellner H."/>
            <person name="Castanera R."/>
            <person name="Alfaro M."/>
            <person name="Ramirez L."/>
            <person name="Pisabarro A.G."/>
            <person name="Kuo A."/>
            <person name="Tritt A."/>
            <person name="Lipzen A."/>
            <person name="He G."/>
            <person name="Yan M."/>
            <person name="Ng V."/>
            <person name="Cullen D."/>
            <person name="Martin F."/>
            <person name="Rosso M.-N."/>
            <person name="Henrissat B."/>
            <person name="Hibbett D."/>
            <person name="Martinez A.T."/>
            <person name="Grigoriev I.V."/>
        </authorList>
    </citation>
    <scope>NUCLEOTIDE SEQUENCE</scope>
    <source>
        <strain evidence="1">CIRM-BRFM 674</strain>
    </source>
</reference>